<evidence type="ECO:0000313" key="2">
    <source>
        <dbReference type="EMBL" id="RUT01946.1"/>
    </source>
</evidence>
<dbReference type="InterPro" id="IPR025587">
    <property type="entry name" value="DUF4351"/>
</dbReference>
<dbReference type="EMBL" id="RSCK01000118">
    <property type="protein sequence ID" value="RUT01946.1"/>
    <property type="molecule type" value="Genomic_DNA"/>
</dbReference>
<reference evidence="2 3" key="1">
    <citation type="journal article" date="2019" name="Genome Biol. Evol.">
        <title>Day and night: Metabolic profiles and evolutionary relationships of six axenic non-marine cyanobacteria.</title>
        <authorList>
            <person name="Will S.E."/>
            <person name="Henke P."/>
            <person name="Boedeker C."/>
            <person name="Huang S."/>
            <person name="Brinkmann H."/>
            <person name="Rohde M."/>
            <person name="Jarek M."/>
            <person name="Friedl T."/>
            <person name="Seufert S."/>
            <person name="Schumacher M."/>
            <person name="Overmann J."/>
            <person name="Neumann-Schaal M."/>
            <person name="Petersen J."/>
        </authorList>
    </citation>
    <scope>NUCLEOTIDE SEQUENCE [LARGE SCALE GENOMIC DNA]</scope>
    <source>
        <strain evidence="2 3">SAG 39.79</strain>
    </source>
</reference>
<evidence type="ECO:0000259" key="1">
    <source>
        <dbReference type="Pfam" id="PF14261"/>
    </source>
</evidence>
<gene>
    <name evidence="2" type="ORF">DSM107010_64180</name>
</gene>
<dbReference type="AlphaFoldDB" id="A0AB37U9M5"/>
<accession>A0AB37U9M5</accession>
<dbReference type="RefSeq" id="WP_106167360.1">
    <property type="nucleotide sequence ID" value="NZ_JAVKZF010000009.1"/>
</dbReference>
<keyword evidence="3" id="KW-1185">Reference proteome</keyword>
<comment type="caution">
    <text evidence="2">The sequence shown here is derived from an EMBL/GenBank/DDBJ whole genome shotgun (WGS) entry which is preliminary data.</text>
</comment>
<dbReference type="Pfam" id="PF14261">
    <property type="entry name" value="DUF4351"/>
    <property type="match status" value="1"/>
</dbReference>
<organism evidence="2 3">
    <name type="scientific">Chroococcidiopsis cubana SAG 39.79</name>
    <dbReference type="NCBI Taxonomy" id="388085"/>
    <lineage>
        <taxon>Bacteria</taxon>
        <taxon>Bacillati</taxon>
        <taxon>Cyanobacteriota</taxon>
        <taxon>Cyanophyceae</taxon>
        <taxon>Chroococcidiopsidales</taxon>
        <taxon>Chroococcidiopsidaceae</taxon>
        <taxon>Chroococcidiopsis</taxon>
    </lineage>
</organism>
<dbReference type="Proteomes" id="UP000282574">
    <property type="component" value="Unassembled WGS sequence"/>
</dbReference>
<feature type="domain" description="DUF4351" evidence="1">
    <location>
        <begin position="12"/>
        <end position="70"/>
    </location>
</feature>
<evidence type="ECO:0000313" key="3">
    <source>
        <dbReference type="Proteomes" id="UP000282574"/>
    </source>
</evidence>
<dbReference type="PANTHER" id="PTHR35586">
    <property type="entry name" value="SLL1691 PROTEIN"/>
    <property type="match status" value="1"/>
</dbReference>
<dbReference type="PANTHER" id="PTHR35586:SF2">
    <property type="entry name" value="SLL1542 PROTEIN"/>
    <property type="match status" value="1"/>
</dbReference>
<protein>
    <recommendedName>
        <fullName evidence="1">DUF4351 domain-containing protein</fullName>
    </recommendedName>
</protein>
<name>A0AB37U9M5_9CYAN</name>
<proteinExistence type="predicted"/>
<sequence length="75" mass="8569">MKESVVYQEILERGKREEALLLTLRLLMRRIGEVAPQLQTQIQNLTTAQLEELGVALLDFNNAADLTAWLQNQFA</sequence>